<keyword evidence="1" id="KW-1133">Transmembrane helix</keyword>
<dbReference type="EMBL" id="JANTQA010000023">
    <property type="protein sequence ID" value="KAJ3443898.1"/>
    <property type="molecule type" value="Genomic_DNA"/>
</dbReference>
<proteinExistence type="predicted"/>
<name>A0AAV7ZU23_9EUKA</name>
<dbReference type="InterPro" id="IPR010721">
    <property type="entry name" value="UstE-like"/>
</dbReference>
<gene>
    <name evidence="2" type="ORF">M0812_09744</name>
</gene>
<dbReference type="AlphaFoldDB" id="A0AAV7ZU23"/>
<accession>A0AAV7ZU23</accession>
<feature type="transmembrane region" description="Helical" evidence="1">
    <location>
        <begin position="153"/>
        <end position="174"/>
    </location>
</feature>
<feature type="transmembrane region" description="Helical" evidence="1">
    <location>
        <begin position="107"/>
        <end position="127"/>
    </location>
</feature>
<keyword evidence="1" id="KW-0812">Transmembrane</keyword>
<evidence type="ECO:0000256" key="1">
    <source>
        <dbReference type="SAM" id="Phobius"/>
    </source>
</evidence>
<feature type="transmembrane region" description="Helical" evidence="1">
    <location>
        <begin position="20"/>
        <end position="39"/>
    </location>
</feature>
<feature type="transmembrane region" description="Helical" evidence="1">
    <location>
        <begin position="51"/>
        <end position="72"/>
    </location>
</feature>
<dbReference type="Proteomes" id="UP001146793">
    <property type="component" value="Unassembled WGS sequence"/>
</dbReference>
<dbReference type="GO" id="GO:0016020">
    <property type="term" value="C:membrane"/>
    <property type="evidence" value="ECO:0007669"/>
    <property type="project" value="TreeGrafter"/>
</dbReference>
<dbReference type="PANTHER" id="PTHR32251:SF23">
    <property type="entry name" value="3-OXO-5-ALPHA-STEROID 4-DEHYDROGENASE (DUF1295)"/>
    <property type="match status" value="1"/>
</dbReference>
<organism evidence="2 3">
    <name type="scientific">Anaeramoeba flamelloides</name>
    <dbReference type="NCBI Taxonomy" id="1746091"/>
    <lineage>
        <taxon>Eukaryota</taxon>
        <taxon>Metamonada</taxon>
        <taxon>Anaeramoebidae</taxon>
        <taxon>Anaeramoeba</taxon>
    </lineage>
</organism>
<keyword evidence="1" id="KW-0472">Membrane</keyword>
<feature type="transmembrane region" description="Helical" evidence="1">
    <location>
        <begin position="186"/>
        <end position="208"/>
    </location>
</feature>
<sequence length="319" mass="36592">MSQNQPKSSKVQTNKSKAKIKGLAFVFLAYVVASIAAYFTGKIYLQDKHPLLVGFVCDVLATVVVFAFSVIAQNSSLYDPYWSVLPVPLFVYFLQESKSITYGYEPNLVRQVMVLIVVSIWSLRLTWNWIRGWSGLTQEDWRYVDLQKSCRRFYWIVSFLGIHMFPTILVYLGCMSFWPSLTSSRAINVFDLLAFSVCLMGVSFEFFADNQLRSFVLAKHPKGSILKTGIWAWSRHPNYFGEISFWWGIWLFSLATKGPYVNLAGPVGMTVLFCFISLPMIEKRHLKSRPKYPEYAKTTPAIFPFPPSKAKSPRTLKQD</sequence>
<evidence type="ECO:0000313" key="3">
    <source>
        <dbReference type="Proteomes" id="UP001146793"/>
    </source>
</evidence>
<protein>
    <submittedName>
        <fullName evidence="2">3-oxo-5-alpha-steroid 4-dehydrogenase</fullName>
    </submittedName>
</protein>
<feature type="transmembrane region" description="Helical" evidence="1">
    <location>
        <begin position="260"/>
        <end position="281"/>
    </location>
</feature>
<reference evidence="2" key="1">
    <citation type="submission" date="2022-08" db="EMBL/GenBank/DDBJ databases">
        <title>Novel sulphate-reducing endosymbionts in the free-living metamonad Anaeramoeba.</title>
        <authorList>
            <person name="Jerlstrom-Hultqvist J."/>
            <person name="Cepicka I."/>
            <person name="Gallot-Lavallee L."/>
            <person name="Salas-Leiva D."/>
            <person name="Curtis B.A."/>
            <person name="Zahonova K."/>
            <person name="Pipaliya S."/>
            <person name="Dacks J."/>
            <person name="Roger A.J."/>
        </authorList>
    </citation>
    <scope>NUCLEOTIDE SEQUENCE</scope>
    <source>
        <strain evidence="2">Busselton2</strain>
    </source>
</reference>
<dbReference type="Gene3D" id="1.20.120.1630">
    <property type="match status" value="1"/>
</dbReference>
<evidence type="ECO:0000313" key="2">
    <source>
        <dbReference type="EMBL" id="KAJ3443898.1"/>
    </source>
</evidence>
<dbReference type="Pfam" id="PF06966">
    <property type="entry name" value="DUF1295"/>
    <property type="match status" value="1"/>
</dbReference>
<comment type="caution">
    <text evidence="2">The sequence shown here is derived from an EMBL/GenBank/DDBJ whole genome shotgun (WGS) entry which is preliminary data.</text>
</comment>
<dbReference type="PANTHER" id="PTHR32251">
    <property type="entry name" value="3-OXO-5-ALPHA-STEROID 4-DEHYDROGENASE"/>
    <property type="match status" value="1"/>
</dbReference>